<dbReference type="Proteomes" id="UP000323046">
    <property type="component" value="Chromosome"/>
</dbReference>
<keyword evidence="4" id="KW-1185">Reference proteome</keyword>
<feature type="region of interest" description="Disordered" evidence="1">
    <location>
        <begin position="255"/>
        <end position="296"/>
    </location>
</feature>
<reference evidence="3 4" key="1">
    <citation type="submission" date="2018-05" db="EMBL/GenBank/DDBJ databases">
        <title>Streptomyces venezuelae.</title>
        <authorList>
            <person name="Kim W."/>
            <person name="Lee N."/>
            <person name="Cho B.-K."/>
        </authorList>
    </citation>
    <scope>NUCLEOTIDE SEQUENCE [LARGE SCALE GENOMIC DNA]</scope>
    <source>
        <strain evidence="3 4">ATCC 14583</strain>
    </source>
</reference>
<sequence>MNPFPLPHTLLGEGPHKVIAVHGWFADRSAYEPVLADLDTAAFTYAVVDLRGYGEAKDTAGAYTTTEGAADVLDLADHLGWERFSLIGHSMGGSVAQRVLAVAPHRVRRLVGVSPVPASGLRLPPEQWELFASAAQDPESRRTIIDITTGGVRPQAWLDRMVRRSLAVSDAKAFRAWLDSWAGDDFHTEVEGSPVAALAVTGALDPALSADLMRRTWLRSYPQGELAELPGAGHYAMDEVPLELIRTVEDFLRAEGDASEGGEGFTGENDVTDGAGGEEGDGGRDGDGVRDGDGAA</sequence>
<dbReference type="InterPro" id="IPR000073">
    <property type="entry name" value="AB_hydrolase_1"/>
</dbReference>
<feature type="domain" description="AB hydrolase-1" evidence="2">
    <location>
        <begin position="18"/>
        <end position="131"/>
    </location>
</feature>
<dbReference type="OrthoDB" id="9780765at2"/>
<dbReference type="AlphaFoldDB" id="A0A5P2BNV8"/>
<gene>
    <name evidence="3" type="ORF">DEJ47_30045</name>
</gene>
<evidence type="ECO:0000313" key="3">
    <source>
        <dbReference type="EMBL" id="QES31837.1"/>
    </source>
</evidence>
<dbReference type="RefSeq" id="WP_150173481.1">
    <property type="nucleotide sequence ID" value="NZ_CP029193.1"/>
</dbReference>
<evidence type="ECO:0000256" key="1">
    <source>
        <dbReference type="SAM" id="MobiDB-lite"/>
    </source>
</evidence>
<keyword evidence="3" id="KW-0378">Hydrolase</keyword>
<dbReference type="InterPro" id="IPR050228">
    <property type="entry name" value="Carboxylesterase_BioH"/>
</dbReference>
<dbReference type="PANTHER" id="PTHR43194">
    <property type="entry name" value="HYDROLASE ALPHA/BETA FOLD FAMILY"/>
    <property type="match status" value="1"/>
</dbReference>
<evidence type="ECO:0000313" key="4">
    <source>
        <dbReference type="Proteomes" id="UP000323046"/>
    </source>
</evidence>
<dbReference type="GO" id="GO:0016787">
    <property type="term" value="F:hydrolase activity"/>
    <property type="evidence" value="ECO:0007669"/>
    <property type="project" value="UniProtKB-KW"/>
</dbReference>
<dbReference type="PRINTS" id="PR00111">
    <property type="entry name" value="ABHYDROLASE"/>
</dbReference>
<dbReference type="Pfam" id="PF00561">
    <property type="entry name" value="Abhydrolase_1"/>
    <property type="match status" value="1"/>
</dbReference>
<feature type="compositionally biased region" description="Basic and acidic residues" evidence="1">
    <location>
        <begin position="281"/>
        <end position="296"/>
    </location>
</feature>
<dbReference type="Gene3D" id="3.40.50.1820">
    <property type="entry name" value="alpha/beta hydrolase"/>
    <property type="match status" value="1"/>
</dbReference>
<protein>
    <submittedName>
        <fullName evidence="3">Alpha/beta hydrolase</fullName>
    </submittedName>
</protein>
<dbReference type="InterPro" id="IPR029058">
    <property type="entry name" value="AB_hydrolase_fold"/>
</dbReference>
<dbReference type="SUPFAM" id="SSF53474">
    <property type="entry name" value="alpha/beta-Hydrolases"/>
    <property type="match status" value="1"/>
</dbReference>
<name>A0A5P2BNV8_STRVZ</name>
<organism evidence="3 4">
    <name type="scientific">Streptomyces venezuelae</name>
    <dbReference type="NCBI Taxonomy" id="54571"/>
    <lineage>
        <taxon>Bacteria</taxon>
        <taxon>Bacillati</taxon>
        <taxon>Actinomycetota</taxon>
        <taxon>Actinomycetes</taxon>
        <taxon>Kitasatosporales</taxon>
        <taxon>Streptomycetaceae</taxon>
        <taxon>Streptomyces</taxon>
    </lineage>
</organism>
<proteinExistence type="predicted"/>
<accession>A0A5P2BNV8</accession>
<dbReference type="EMBL" id="CP029193">
    <property type="protein sequence ID" value="QES31837.1"/>
    <property type="molecule type" value="Genomic_DNA"/>
</dbReference>
<dbReference type="PANTHER" id="PTHR43194:SF2">
    <property type="entry name" value="PEROXISOMAL MEMBRANE PROTEIN LPX1"/>
    <property type="match status" value="1"/>
</dbReference>
<evidence type="ECO:0000259" key="2">
    <source>
        <dbReference type="Pfam" id="PF00561"/>
    </source>
</evidence>